<gene>
    <name evidence="2" type="ORF">KP509_18G007000</name>
</gene>
<proteinExistence type="predicted"/>
<dbReference type="AlphaFoldDB" id="A0A8T2SQX7"/>
<protein>
    <submittedName>
        <fullName evidence="2">Uncharacterized protein</fullName>
    </submittedName>
</protein>
<evidence type="ECO:0000313" key="3">
    <source>
        <dbReference type="Proteomes" id="UP000825935"/>
    </source>
</evidence>
<dbReference type="EMBL" id="CM035423">
    <property type="protein sequence ID" value="KAH7365058.1"/>
    <property type="molecule type" value="Genomic_DNA"/>
</dbReference>
<sequence>MDPFCSWIIMLFIKGGTLLRSKVMFEAIDVGITLFSYPLWGATHPLYLCENYSQQALSSSSSIIDICTIFWALRIISSRLI</sequence>
<feature type="chain" id="PRO_5035902334" evidence="1">
    <location>
        <begin position="19"/>
        <end position="81"/>
    </location>
</feature>
<reference evidence="2" key="1">
    <citation type="submission" date="2021-08" db="EMBL/GenBank/DDBJ databases">
        <title>WGS assembly of Ceratopteris richardii.</title>
        <authorList>
            <person name="Marchant D.B."/>
            <person name="Chen G."/>
            <person name="Jenkins J."/>
            <person name="Shu S."/>
            <person name="Leebens-Mack J."/>
            <person name="Grimwood J."/>
            <person name="Schmutz J."/>
            <person name="Soltis P."/>
            <person name="Soltis D."/>
            <person name="Chen Z.-H."/>
        </authorList>
    </citation>
    <scope>NUCLEOTIDE SEQUENCE</scope>
    <source>
        <strain evidence="2">Whitten #5841</strain>
        <tissue evidence="2">Leaf</tissue>
    </source>
</reference>
<comment type="caution">
    <text evidence="2">The sequence shown here is derived from an EMBL/GenBank/DDBJ whole genome shotgun (WGS) entry which is preliminary data.</text>
</comment>
<accession>A0A8T2SQX7</accession>
<organism evidence="2 3">
    <name type="scientific">Ceratopteris richardii</name>
    <name type="common">Triangle waterfern</name>
    <dbReference type="NCBI Taxonomy" id="49495"/>
    <lineage>
        <taxon>Eukaryota</taxon>
        <taxon>Viridiplantae</taxon>
        <taxon>Streptophyta</taxon>
        <taxon>Embryophyta</taxon>
        <taxon>Tracheophyta</taxon>
        <taxon>Polypodiopsida</taxon>
        <taxon>Polypodiidae</taxon>
        <taxon>Polypodiales</taxon>
        <taxon>Pteridineae</taxon>
        <taxon>Pteridaceae</taxon>
        <taxon>Parkerioideae</taxon>
        <taxon>Ceratopteris</taxon>
    </lineage>
</organism>
<keyword evidence="1" id="KW-0732">Signal</keyword>
<feature type="signal peptide" evidence="1">
    <location>
        <begin position="1"/>
        <end position="18"/>
    </location>
</feature>
<evidence type="ECO:0000313" key="2">
    <source>
        <dbReference type="EMBL" id="KAH7365058.1"/>
    </source>
</evidence>
<evidence type="ECO:0000256" key="1">
    <source>
        <dbReference type="SAM" id="SignalP"/>
    </source>
</evidence>
<keyword evidence="3" id="KW-1185">Reference proteome</keyword>
<dbReference type="Proteomes" id="UP000825935">
    <property type="component" value="Chromosome 18"/>
</dbReference>
<name>A0A8T2SQX7_CERRI</name>